<dbReference type="GO" id="GO:0004476">
    <property type="term" value="F:mannose-6-phosphate isomerase activity"/>
    <property type="evidence" value="ECO:0007669"/>
    <property type="project" value="UniProtKB-EC"/>
</dbReference>
<dbReference type="Proteomes" id="UP001434337">
    <property type="component" value="Chromosome"/>
</dbReference>
<proteinExistence type="inferred from homology"/>
<dbReference type="PANTHER" id="PTHR10309">
    <property type="entry name" value="MANNOSE-6-PHOSPHATE ISOMERASE"/>
    <property type="match status" value="1"/>
</dbReference>
<protein>
    <recommendedName>
        <fullName evidence="4">mannose-6-phosphate isomerase</fullName>
        <ecNumber evidence="4">5.3.1.8</ecNumber>
    </recommendedName>
</protein>
<evidence type="ECO:0000313" key="9">
    <source>
        <dbReference type="EMBL" id="WZW99142.1"/>
    </source>
</evidence>
<dbReference type="InterPro" id="IPR046457">
    <property type="entry name" value="PMI_typeI_cat"/>
</dbReference>
<gene>
    <name evidence="9" type="primary">manA</name>
    <name evidence="9" type="ORF">PCC79_02770</name>
</gene>
<comment type="similarity">
    <text evidence="3">Belongs to the mannose-6-phosphate isomerase type 1 family.</text>
</comment>
<keyword evidence="10" id="KW-1185">Reference proteome</keyword>
<evidence type="ECO:0000256" key="3">
    <source>
        <dbReference type="ARBA" id="ARBA00010772"/>
    </source>
</evidence>
<dbReference type="PANTHER" id="PTHR10309:SF0">
    <property type="entry name" value="MANNOSE-6-PHOSPHATE ISOMERASE"/>
    <property type="match status" value="1"/>
</dbReference>
<dbReference type="InterPro" id="IPR011051">
    <property type="entry name" value="RmlC_Cupin_sf"/>
</dbReference>
<evidence type="ECO:0000256" key="7">
    <source>
        <dbReference type="ARBA" id="ARBA00023235"/>
    </source>
</evidence>
<dbReference type="PRINTS" id="PR00714">
    <property type="entry name" value="MAN6PISMRASE"/>
</dbReference>
<comment type="cofactor">
    <cofactor evidence="2">
        <name>Zn(2+)</name>
        <dbReference type="ChEBI" id="CHEBI:29105"/>
    </cofactor>
</comment>
<dbReference type="NCBIfam" id="TIGR00218">
    <property type="entry name" value="manA"/>
    <property type="match status" value="1"/>
</dbReference>
<dbReference type="CDD" id="cd07011">
    <property type="entry name" value="cupin_PMI_type_I_N"/>
    <property type="match status" value="1"/>
</dbReference>
<dbReference type="SUPFAM" id="SSF51182">
    <property type="entry name" value="RmlC-like cupins"/>
    <property type="match status" value="1"/>
</dbReference>
<evidence type="ECO:0000256" key="1">
    <source>
        <dbReference type="ARBA" id="ARBA00000757"/>
    </source>
</evidence>
<evidence type="ECO:0000256" key="5">
    <source>
        <dbReference type="ARBA" id="ARBA00022723"/>
    </source>
</evidence>
<accession>A0ABZ3C8N4</accession>
<comment type="catalytic activity">
    <reaction evidence="1">
        <text>D-mannose 6-phosphate = D-fructose 6-phosphate</text>
        <dbReference type="Rhea" id="RHEA:12356"/>
        <dbReference type="ChEBI" id="CHEBI:58735"/>
        <dbReference type="ChEBI" id="CHEBI:61527"/>
        <dbReference type="EC" id="5.3.1.8"/>
    </reaction>
</comment>
<name>A0ABZ3C8N4_9ACTN</name>
<dbReference type="Gene3D" id="1.10.441.10">
    <property type="entry name" value="Phosphomannose Isomerase, domain 2"/>
    <property type="match status" value="1"/>
</dbReference>
<dbReference type="InterPro" id="IPR001250">
    <property type="entry name" value="Man6P_Isoase-1"/>
</dbReference>
<dbReference type="EMBL" id="CP115965">
    <property type="protein sequence ID" value="WZW99142.1"/>
    <property type="molecule type" value="Genomic_DNA"/>
</dbReference>
<dbReference type="InterPro" id="IPR014710">
    <property type="entry name" value="RmlC-like_jellyroll"/>
</dbReference>
<keyword evidence="6" id="KW-0862">Zinc</keyword>
<reference evidence="9 10" key="1">
    <citation type="journal article" date="2023" name="Environ Microbiome">
        <title>A coral-associated actinobacterium mitigates coral bleaching under heat stress.</title>
        <authorList>
            <person name="Li J."/>
            <person name="Zou Y."/>
            <person name="Li Q."/>
            <person name="Zhang J."/>
            <person name="Bourne D.G."/>
            <person name="Lyu Y."/>
            <person name="Liu C."/>
            <person name="Zhang S."/>
        </authorList>
    </citation>
    <scope>NUCLEOTIDE SEQUENCE [LARGE SCALE GENOMIC DNA]</scope>
    <source>
        <strain evidence="9 10">SCSIO 13291</strain>
    </source>
</reference>
<keyword evidence="7 9" id="KW-0413">Isomerase</keyword>
<keyword evidence="5" id="KW-0479">Metal-binding</keyword>
<dbReference type="Gene3D" id="2.60.120.10">
    <property type="entry name" value="Jelly Rolls"/>
    <property type="match status" value="2"/>
</dbReference>
<sequence length="401" mass="42575">MQFLEGTLIRYPWGTYDAIAGILGKEPDGQPLAELWLGAHPSAPARLGDTTLDAALAADPSALGEASQAAFGPQLPFLMKILSARHALSLQAHPSRDEAERGFAAEEAAGIARDDPHRTYRDDWPKPEILVALEPFHTLFGFRSPLLTWHLFHQLGVGADTLRLLGPLNARGGEAALQEVFLDVLTIEGDRMGIVTDVLACAREHARDEGPVGDLARTAVELEAVFGTDRGILAALLMNRLILAPGEAVYVPAGVMHAHLAGTGIEVMASSDNVLRGGLTSKHIAVDELVRVVDFAWCTPEVLHGDETAPGVFDYPTHCDEFDVWRLEATSGRSLRVPADGHARIALVTRGDAHLSSAAGDLTLARGEAAFLGAADADVTLRGDAQVFLSAPGLATARPAS</sequence>
<organism evidence="9 10">
    <name type="scientific">Propioniciclava soli</name>
    <dbReference type="NCBI Taxonomy" id="2775081"/>
    <lineage>
        <taxon>Bacteria</taxon>
        <taxon>Bacillati</taxon>
        <taxon>Actinomycetota</taxon>
        <taxon>Actinomycetes</taxon>
        <taxon>Propionibacteriales</taxon>
        <taxon>Propionibacteriaceae</taxon>
        <taxon>Propioniciclava</taxon>
    </lineage>
</organism>
<feature type="domain" description="Phosphomannose isomerase type I catalytic" evidence="8">
    <location>
        <begin position="4"/>
        <end position="143"/>
    </location>
</feature>
<evidence type="ECO:0000259" key="8">
    <source>
        <dbReference type="Pfam" id="PF20511"/>
    </source>
</evidence>
<dbReference type="RefSeq" id="WP_232550010.1">
    <property type="nucleotide sequence ID" value="NZ_CP115965.1"/>
</dbReference>
<evidence type="ECO:0000256" key="6">
    <source>
        <dbReference type="ARBA" id="ARBA00022833"/>
    </source>
</evidence>
<evidence type="ECO:0000313" key="10">
    <source>
        <dbReference type="Proteomes" id="UP001434337"/>
    </source>
</evidence>
<dbReference type="InterPro" id="IPR016305">
    <property type="entry name" value="Mannose-6-P_Isomerase"/>
</dbReference>
<dbReference type="Pfam" id="PF20511">
    <property type="entry name" value="PMI_typeI_cat"/>
    <property type="match status" value="1"/>
</dbReference>
<dbReference type="PIRSF" id="PIRSF001480">
    <property type="entry name" value="Mannose-6-phosphate_isomerase"/>
    <property type="match status" value="1"/>
</dbReference>
<evidence type="ECO:0000256" key="4">
    <source>
        <dbReference type="ARBA" id="ARBA00011956"/>
    </source>
</evidence>
<dbReference type="EC" id="5.3.1.8" evidence="4"/>
<evidence type="ECO:0000256" key="2">
    <source>
        <dbReference type="ARBA" id="ARBA00001947"/>
    </source>
</evidence>